<dbReference type="RefSeq" id="WP_079605447.1">
    <property type="nucleotide sequence ID" value="NZ_LT670817.1"/>
</dbReference>
<evidence type="ECO:0000313" key="2">
    <source>
        <dbReference type="Proteomes" id="UP000189796"/>
    </source>
</evidence>
<dbReference type="Proteomes" id="UP000189796">
    <property type="component" value="Chromosome I"/>
</dbReference>
<dbReference type="InterPro" id="IPR034154">
    <property type="entry name" value="TOPRIM_DnaG/twinkle"/>
</dbReference>
<dbReference type="CDD" id="cd01029">
    <property type="entry name" value="TOPRIM_primases"/>
    <property type="match status" value="1"/>
</dbReference>
<dbReference type="Gene3D" id="3.40.1360.10">
    <property type="match status" value="1"/>
</dbReference>
<dbReference type="InterPro" id="IPR027417">
    <property type="entry name" value="P-loop_NTPase"/>
</dbReference>
<dbReference type="Pfam" id="PF13481">
    <property type="entry name" value="AAA_25"/>
    <property type="match status" value="1"/>
</dbReference>
<dbReference type="SUPFAM" id="SSF52540">
    <property type="entry name" value="P-loop containing nucleoside triphosphate hydrolases"/>
    <property type="match status" value="1"/>
</dbReference>
<sequence length="656" mass="71029">MITLAQIAQMLGGEVAAGQVRAPAPGHSPADRGMSIKLSDDAPDGFLVKLFNGGDDIAAKDYVRSMLGMPPWRPNGNGCNGHVSPGEEMAIAIAELRKATPGSSATSRAAEPSASPAHHVPPRVVATYSYVSADGEVLYEVLRMEPKSFRQRRSVAGGYAWNLDDVRPVLYRLPELLKFPAATVFLCEGEKDADRVATLELTATTISGSTTWTPELAEPLRGRDVIVLVDNDAPGAARAEKAALALHGVAASVRLVLLPDLPPGGDISDYLDAGNSKEQLEQLCLSAPLFDPKAAPPSPVLDPLPFIDTSTWRVNEGVPPREWGVLDLFPRRSPSLLSGEGATGKTLLLLQLGVAHVLGRDWLGTLPEPGPFLYFGAEDDTDEIHRRLADILKHYGADFPDLQGNVHLLTFAGEDAVLGHADRTGLVQPTPLFQRLMKAAIEIKPVLIGIDTSADVFAGNENDRSQVRQFVGMLRKLAMQANAYIIINSHPSLTGINSGSGLSGSTGWHNSVRARAYLTTVKTDKDDEPDPNLRKLEFKKNNYGPIARTIELRWERGVYVPLGRIGSVEKMAKEHTADRLFVALLDRFNDQGRHVDAKPASKNYAPTVFGKESEAKRYGLRKADLEGAMRRLFEASQIAVEPYGSPCRGTTRLVTT</sequence>
<name>A0A1M5XAR0_9BRAD</name>
<proteinExistence type="predicted"/>
<dbReference type="EMBL" id="LT670817">
    <property type="protein sequence ID" value="SHH96891.1"/>
    <property type="molecule type" value="Genomic_DNA"/>
</dbReference>
<evidence type="ECO:0000313" key="1">
    <source>
        <dbReference type="EMBL" id="SHH96891.1"/>
    </source>
</evidence>
<dbReference type="Gene3D" id="3.40.50.300">
    <property type="entry name" value="P-loop containing nucleotide triphosphate hydrolases"/>
    <property type="match status" value="1"/>
</dbReference>
<accession>A0A1M5XAR0</accession>
<protein>
    <submittedName>
        <fullName evidence="1">RecA-family ATPase</fullName>
    </submittedName>
</protein>
<gene>
    <name evidence="1" type="ORF">SAMN05443248_7184</name>
</gene>
<reference evidence="1 2" key="1">
    <citation type="submission" date="2016-11" db="EMBL/GenBank/DDBJ databases">
        <authorList>
            <person name="Jaros S."/>
            <person name="Januszkiewicz K."/>
            <person name="Wedrychowicz H."/>
        </authorList>
    </citation>
    <scope>NUCLEOTIDE SEQUENCE [LARGE SCALE GENOMIC DNA]</scope>
    <source>
        <strain evidence="1 2">GAS138</strain>
    </source>
</reference>
<dbReference type="OrthoDB" id="1496333at2"/>
<organism evidence="1 2">
    <name type="scientific">Bradyrhizobium erythrophlei</name>
    <dbReference type="NCBI Taxonomy" id="1437360"/>
    <lineage>
        <taxon>Bacteria</taxon>
        <taxon>Pseudomonadati</taxon>
        <taxon>Pseudomonadota</taxon>
        <taxon>Alphaproteobacteria</taxon>
        <taxon>Hyphomicrobiales</taxon>
        <taxon>Nitrobacteraceae</taxon>
        <taxon>Bradyrhizobium</taxon>
    </lineage>
</organism>
<dbReference type="AlphaFoldDB" id="A0A1M5XAR0"/>